<feature type="binding site" evidence="8">
    <location>
        <position position="102"/>
    </location>
    <ligand>
        <name>shikimate</name>
        <dbReference type="ChEBI" id="CHEBI:36208"/>
    </ligand>
</feature>
<feature type="binding site" evidence="8">
    <location>
        <position position="222"/>
    </location>
    <ligand>
        <name>shikimate</name>
        <dbReference type="ChEBI" id="CHEBI:36208"/>
    </ligand>
</feature>
<dbReference type="EMBL" id="NVUL01000095">
    <property type="protein sequence ID" value="PCI74735.1"/>
    <property type="molecule type" value="Genomic_DNA"/>
</dbReference>
<feature type="binding site" evidence="8">
    <location>
        <position position="61"/>
    </location>
    <ligand>
        <name>shikimate</name>
        <dbReference type="ChEBI" id="CHEBI:36208"/>
    </ligand>
</feature>
<keyword evidence="6 8" id="KW-0057">Aromatic amino acid biosynthesis</keyword>
<keyword evidence="5 8" id="KW-0560">Oxidoreductase</keyword>
<feature type="binding site" evidence="8">
    <location>
        <position position="244"/>
    </location>
    <ligand>
        <name>NADP(+)</name>
        <dbReference type="ChEBI" id="CHEBI:58349"/>
    </ligand>
</feature>
<dbReference type="Gene3D" id="3.40.50.720">
    <property type="entry name" value="NAD(P)-binding Rossmann-like Domain"/>
    <property type="match status" value="1"/>
</dbReference>
<dbReference type="InterPro" id="IPR022893">
    <property type="entry name" value="Shikimate_DH_fam"/>
</dbReference>
<comment type="pathway">
    <text evidence="1 8">Metabolic intermediate biosynthesis; chorismate biosynthesis; chorismate from D-erythrose 4-phosphate and phosphoenolpyruvate: step 4/7.</text>
</comment>
<dbReference type="PANTHER" id="PTHR21089:SF1">
    <property type="entry name" value="BIFUNCTIONAL 3-DEHYDROQUINATE DEHYDRATASE_SHIKIMATE DEHYDROGENASE, CHLOROPLASTIC"/>
    <property type="match status" value="1"/>
</dbReference>
<keyword evidence="4 8" id="KW-0521">NADP</keyword>
<feature type="binding site" evidence="8">
    <location>
        <begin position="127"/>
        <end position="131"/>
    </location>
    <ligand>
        <name>NADP(+)</name>
        <dbReference type="ChEBI" id="CHEBI:58349"/>
    </ligand>
</feature>
<comment type="caution">
    <text evidence="12">The sequence shown here is derived from an EMBL/GenBank/DDBJ whole genome shotgun (WGS) entry which is preliminary data.</text>
</comment>
<evidence type="ECO:0000256" key="8">
    <source>
        <dbReference type="HAMAP-Rule" id="MF_00222"/>
    </source>
</evidence>
<dbReference type="Gene3D" id="3.40.50.10860">
    <property type="entry name" value="Leucine Dehydrogenase, chain A, domain 1"/>
    <property type="match status" value="1"/>
</dbReference>
<dbReference type="FunFam" id="3.40.50.10860:FF:000006">
    <property type="entry name" value="Shikimate dehydrogenase (NADP(+))"/>
    <property type="match status" value="1"/>
</dbReference>
<dbReference type="InterPro" id="IPR006151">
    <property type="entry name" value="Shikm_DH/Glu-tRNA_Rdtase"/>
</dbReference>
<organism evidence="12 13">
    <name type="scientific">SAR86 cluster bacterium</name>
    <dbReference type="NCBI Taxonomy" id="2030880"/>
    <lineage>
        <taxon>Bacteria</taxon>
        <taxon>Pseudomonadati</taxon>
        <taxon>Pseudomonadota</taxon>
        <taxon>Gammaproteobacteria</taxon>
        <taxon>SAR86 cluster</taxon>
    </lineage>
</organism>
<feature type="domain" description="Quinate/shikimate 5-dehydrogenase/glutamyl-tRNA reductase" evidence="9">
    <location>
        <begin position="117"/>
        <end position="197"/>
    </location>
</feature>
<feature type="domain" description="SDH C-terminal" evidence="11">
    <location>
        <begin position="244"/>
        <end position="274"/>
    </location>
</feature>
<dbReference type="Pfam" id="PF08501">
    <property type="entry name" value="Shikimate_dh_N"/>
    <property type="match status" value="1"/>
</dbReference>
<comment type="caution">
    <text evidence="8">Lacks conserved residue(s) required for the propagation of feature annotation.</text>
</comment>
<comment type="subunit">
    <text evidence="8">Homodimer.</text>
</comment>
<evidence type="ECO:0000256" key="5">
    <source>
        <dbReference type="ARBA" id="ARBA00023002"/>
    </source>
</evidence>
<dbReference type="PANTHER" id="PTHR21089">
    <property type="entry name" value="SHIKIMATE DEHYDROGENASE"/>
    <property type="match status" value="1"/>
</dbReference>
<reference evidence="13" key="1">
    <citation type="submission" date="2017-08" db="EMBL/GenBank/DDBJ databases">
        <title>A dynamic microbial community with high functional redundancy inhabits the cold, oxic subseafloor aquifer.</title>
        <authorList>
            <person name="Tully B.J."/>
            <person name="Wheat C.G."/>
            <person name="Glazer B.T."/>
            <person name="Huber J.A."/>
        </authorList>
    </citation>
    <scope>NUCLEOTIDE SEQUENCE [LARGE SCALE GENOMIC DNA]</scope>
</reference>
<dbReference type="EC" id="1.1.1.25" evidence="2 8"/>
<evidence type="ECO:0000259" key="10">
    <source>
        <dbReference type="Pfam" id="PF08501"/>
    </source>
</evidence>
<dbReference type="GO" id="GO:0005829">
    <property type="term" value="C:cytosol"/>
    <property type="evidence" value="ECO:0007669"/>
    <property type="project" value="TreeGrafter"/>
</dbReference>
<evidence type="ECO:0000256" key="1">
    <source>
        <dbReference type="ARBA" id="ARBA00004871"/>
    </source>
</evidence>
<sequence length="277" mass="29611">MSKYAVLGNPVSHSKSPLIHSLFAEQTDQAMNYLAIPLEENEFEGFVRNFFAGGGGGLNVTVPFKENAFALAASCSPRAQLAQAVNTLFLDDEGNICGDNTDGIGLVTDLKVNNKVTISGQRVLILGAGGAVRGIMAALVHEHAAAITIVNRTVSKAELLVQEMQSLAPLEAMSYEMLQEAADNGRSYDLIINGSSSSLQGEMPRLDVRLIAPGCCCYDLMYSATDTPFVQWAKQQGANLSIDGLGMLVEQAAEAFALWRGVRPNTAPVMALLREQS</sequence>
<dbReference type="InterPro" id="IPR046346">
    <property type="entry name" value="Aminoacid_DH-like_N_sf"/>
</dbReference>
<dbReference type="NCBIfam" id="NF001310">
    <property type="entry name" value="PRK00258.1-2"/>
    <property type="match status" value="1"/>
</dbReference>
<dbReference type="InterPro" id="IPR013708">
    <property type="entry name" value="Shikimate_DH-bd_N"/>
</dbReference>
<dbReference type="InterPro" id="IPR011342">
    <property type="entry name" value="Shikimate_DH"/>
</dbReference>
<evidence type="ECO:0000313" key="12">
    <source>
        <dbReference type="EMBL" id="PCI74735.1"/>
    </source>
</evidence>
<feature type="binding site" evidence="8">
    <location>
        <position position="251"/>
    </location>
    <ligand>
        <name>shikimate</name>
        <dbReference type="ChEBI" id="CHEBI:36208"/>
    </ligand>
</feature>
<feature type="active site" description="Proton acceptor" evidence="8">
    <location>
        <position position="65"/>
    </location>
</feature>
<evidence type="ECO:0000256" key="7">
    <source>
        <dbReference type="ARBA" id="ARBA00049442"/>
    </source>
</evidence>
<dbReference type="GO" id="GO:0019632">
    <property type="term" value="P:shikimate metabolic process"/>
    <property type="evidence" value="ECO:0007669"/>
    <property type="project" value="InterPro"/>
</dbReference>
<comment type="similarity">
    <text evidence="8">Belongs to the shikimate dehydrogenase family.</text>
</comment>
<proteinExistence type="inferred from homology"/>
<evidence type="ECO:0000256" key="6">
    <source>
        <dbReference type="ARBA" id="ARBA00023141"/>
    </source>
</evidence>
<dbReference type="GO" id="GO:0050661">
    <property type="term" value="F:NADP binding"/>
    <property type="evidence" value="ECO:0007669"/>
    <property type="project" value="InterPro"/>
</dbReference>
<feature type="binding site" evidence="8">
    <location>
        <begin position="151"/>
        <end position="156"/>
    </location>
    <ligand>
        <name>NADP(+)</name>
        <dbReference type="ChEBI" id="CHEBI:58349"/>
    </ligand>
</feature>
<dbReference type="GO" id="GO:0008652">
    <property type="term" value="P:amino acid biosynthetic process"/>
    <property type="evidence" value="ECO:0007669"/>
    <property type="project" value="UniProtKB-KW"/>
</dbReference>
<keyword evidence="3 8" id="KW-0028">Amino-acid biosynthesis</keyword>
<evidence type="ECO:0000256" key="2">
    <source>
        <dbReference type="ARBA" id="ARBA00012962"/>
    </source>
</evidence>
<gene>
    <name evidence="8" type="primary">aroE</name>
    <name evidence="12" type="ORF">COB20_14655</name>
</gene>
<protein>
    <recommendedName>
        <fullName evidence="2 8">Shikimate dehydrogenase (NADP(+))</fullName>
        <shortName evidence="8">SDH</shortName>
        <ecNumber evidence="2 8">1.1.1.25</ecNumber>
    </recommendedName>
</protein>
<comment type="function">
    <text evidence="8">Involved in the biosynthesis of the chorismate, which leads to the biosynthesis of aromatic amino acids. Catalyzes the reversible NADPH linked reduction of 3-dehydroshikimate (DHSA) to yield shikimate (SA).</text>
</comment>
<evidence type="ECO:0000259" key="9">
    <source>
        <dbReference type="Pfam" id="PF01488"/>
    </source>
</evidence>
<dbReference type="GO" id="GO:0009423">
    <property type="term" value="P:chorismate biosynthetic process"/>
    <property type="evidence" value="ECO:0007669"/>
    <property type="project" value="UniProtKB-UniRule"/>
</dbReference>
<accession>A0A2A4WY29</accession>
<dbReference type="HAMAP" id="MF_00222">
    <property type="entry name" value="Shikimate_DH_AroE"/>
    <property type="match status" value="1"/>
</dbReference>
<feature type="binding site" evidence="8">
    <location>
        <position position="86"/>
    </location>
    <ligand>
        <name>shikimate</name>
        <dbReference type="ChEBI" id="CHEBI:36208"/>
    </ligand>
</feature>
<comment type="catalytic activity">
    <reaction evidence="7 8">
        <text>shikimate + NADP(+) = 3-dehydroshikimate + NADPH + H(+)</text>
        <dbReference type="Rhea" id="RHEA:17737"/>
        <dbReference type="ChEBI" id="CHEBI:15378"/>
        <dbReference type="ChEBI" id="CHEBI:16630"/>
        <dbReference type="ChEBI" id="CHEBI:36208"/>
        <dbReference type="ChEBI" id="CHEBI:57783"/>
        <dbReference type="ChEBI" id="CHEBI:58349"/>
        <dbReference type="EC" id="1.1.1.25"/>
    </reaction>
</comment>
<dbReference type="Pfam" id="PF18317">
    <property type="entry name" value="SDH_C"/>
    <property type="match status" value="1"/>
</dbReference>
<dbReference type="SUPFAM" id="SSF51735">
    <property type="entry name" value="NAD(P)-binding Rossmann-fold domains"/>
    <property type="match status" value="1"/>
</dbReference>
<evidence type="ECO:0000256" key="4">
    <source>
        <dbReference type="ARBA" id="ARBA00022857"/>
    </source>
</evidence>
<dbReference type="UniPathway" id="UPA00053">
    <property type="reaction ID" value="UER00087"/>
</dbReference>
<dbReference type="GO" id="GO:0009073">
    <property type="term" value="P:aromatic amino acid family biosynthetic process"/>
    <property type="evidence" value="ECO:0007669"/>
    <property type="project" value="UniProtKB-KW"/>
</dbReference>
<dbReference type="InterPro" id="IPR041121">
    <property type="entry name" value="SDH_C"/>
</dbReference>
<feature type="domain" description="Shikimate dehydrogenase substrate binding N-terminal" evidence="10">
    <location>
        <begin position="6"/>
        <end position="88"/>
    </location>
</feature>
<feature type="binding site" evidence="8">
    <location>
        <position position="220"/>
    </location>
    <ligand>
        <name>NADP(+)</name>
        <dbReference type="ChEBI" id="CHEBI:58349"/>
    </ligand>
</feature>
<evidence type="ECO:0000256" key="3">
    <source>
        <dbReference type="ARBA" id="ARBA00022605"/>
    </source>
</evidence>
<dbReference type="SUPFAM" id="SSF53223">
    <property type="entry name" value="Aminoacid dehydrogenase-like, N-terminal domain"/>
    <property type="match status" value="1"/>
</dbReference>
<dbReference type="InterPro" id="IPR036291">
    <property type="entry name" value="NAD(P)-bd_dom_sf"/>
</dbReference>
<dbReference type="GO" id="GO:0004764">
    <property type="term" value="F:shikimate 3-dehydrogenase (NADP+) activity"/>
    <property type="evidence" value="ECO:0007669"/>
    <property type="project" value="UniProtKB-UniRule"/>
</dbReference>
<evidence type="ECO:0000259" key="11">
    <source>
        <dbReference type="Pfam" id="PF18317"/>
    </source>
</evidence>
<dbReference type="NCBIfam" id="TIGR00507">
    <property type="entry name" value="aroE"/>
    <property type="match status" value="1"/>
</dbReference>
<dbReference type="Pfam" id="PF01488">
    <property type="entry name" value="Shikimate_DH"/>
    <property type="match status" value="1"/>
</dbReference>
<dbReference type="CDD" id="cd01065">
    <property type="entry name" value="NAD_bind_Shikimate_DH"/>
    <property type="match status" value="1"/>
</dbReference>
<dbReference type="AlphaFoldDB" id="A0A2A4WY29"/>
<feature type="binding site" evidence="8">
    <location>
        <begin position="14"/>
        <end position="16"/>
    </location>
    <ligand>
        <name>shikimate</name>
        <dbReference type="ChEBI" id="CHEBI:36208"/>
    </ligand>
</feature>
<evidence type="ECO:0000313" key="13">
    <source>
        <dbReference type="Proteomes" id="UP000218767"/>
    </source>
</evidence>
<dbReference type="Proteomes" id="UP000218767">
    <property type="component" value="Unassembled WGS sequence"/>
</dbReference>
<name>A0A2A4WY29_9GAMM</name>